<comment type="caution">
    <text evidence="1">The sequence shown here is derived from an EMBL/GenBank/DDBJ whole genome shotgun (WGS) entry which is preliminary data.</text>
</comment>
<dbReference type="AlphaFoldDB" id="A0A250X8U4"/>
<organism evidence="1 2">
    <name type="scientific">Chlamydomonas eustigma</name>
    <dbReference type="NCBI Taxonomy" id="1157962"/>
    <lineage>
        <taxon>Eukaryota</taxon>
        <taxon>Viridiplantae</taxon>
        <taxon>Chlorophyta</taxon>
        <taxon>core chlorophytes</taxon>
        <taxon>Chlorophyceae</taxon>
        <taxon>CS clade</taxon>
        <taxon>Chlamydomonadales</taxon>
        <taxon>Chlamydomonadaceae</taxon>
        <taxon>Chlamydomonas</taxon>
    </lineage>
</organism>
<protein>
    <submittedName>
        <fullName evidence="1">Uncharacterized protein</fullName>
    </submittedName>
</protein>
<dbReference type="Proteomes" id="UP000232323">
    <property type="component" value="Unassembled WGS sequence"/>
</dbReference>
<accession>A0A250X8U4</accession>
<sequence>MDGPTMLVIGIEALVGRYPVFVSGVDAYETFDFQSVLSGPPTWGPCGNGTFNPGTFNRSLFALDGGNCSVNLCYRNATRSKLWGFVEVVVEYHKNIFTLLCACTLHIIEVGYTSDTSYYHTLTCKSIQHLLLCHVLAFNGWHLALSARHDSHDLLRPVSVPSPPTFPPLCPSALSDPPPFLPSTIVFPTPSPPLLPLDPSPSHFTPLPFPSSSPTVHLILIGVSDTLFILSQTLYTS</sequence>
<reference evidence="1 2" key="1">
    <citation type="submission" date="2017-08" db="EMBL/GenBank/DDBJ databases">
        <title>Acidophilic green algal genome provides insights into adaptation to an acidic environment.</title>
        <authorList>
            <person name="Hirooka S."/>
            <person name="Hirose Y."/>
            <person name="Kanesaki Y."/>
            <person name="Higuchi S."/>
            <person name="Fujiwara T."/>
            <person name="Onuma R."/>
            <person name="Era A."/>
            <person name="Ohbayashi R."/>
            <person name="Uzuka A."/>
            <person name="Nozaki H."/>
            <person name="Yoshikawa H."/>
            <person name="Miyagishima S.Y."/>
        </authorList>
    </citation>
    <scope>NUCLEOTIDE SEQUENCE [LARGE SCALE GENOMIC DNA]</scope>
    <source>
        <strain evidence="1 2">NIES-2499</strain>
    </source>
</reference>
<name>A0A250X8U4_9CHLO</name>
<dbReference type="EMBL" id="BEGY01000041">
    <property type="protein sequence ID" value="GAX79339.1"/>
    <property type="molecule type" value="Genomic_DNA"/>
</dbReference>
<evidence type="ECO:0000313" key="1">
    <source>
        <dbReference type="EMBL" id="GAX79339.1"/>
    </source>
</evidence>
<proteinExistence type="predicted"/>
<gene>
    <name evidence="1" type="ORF">CEUSTIGMA_g6781.t1</name>
</gene>
<keyword evidence="2" id="KW-1185">Reference proteome</keyword>
<evidence type="ECO:0000313" key="2">
    <source>
        <dbReference type="Proteomes" id="UP000232323"/>
    </source>
</evidence>